<evidence type="ECO:0000313" key="3">
    <source>
        <dbReference type="Proteomes" id="UP000789570"/>
    </source>
</evidence>
<dbReference type="InterPro" id="IPR011990">
    <property type="entry name" value="TPR-like_helical_dom_sf"/>
</dbReference>
<dbReference type="SMART" id="SM00671">
    <property type="entry name" value="SEL1"/>
    <property type="match status" value="4"/>
</dbReference>
<reference evidence="2" key="1">
    <citation type="submission" date="2021-06" db="EMBL/GenBank/DDBJ databases">
        <authorList>
            <person name="Kallberg Y."/>
            <person name="Tangrot J."/>
            <person name="Rosling A."/>
        </authorList>
    </citation>
    <scope>NUCLEOTIDE SEQUENCE</scope>
    <source>
        <strain evidence="2">UK204</strain>
    </source>
</reference>
<comment type="caution">
    <text evidence="2">The sequence shown here is derived from an EMBL/GenBank/DDBJ whole genome shotgun (WGS) entry which is preliminary data.</text>
</comment>
<evidence type="ECO:0000313" key="2">
    <source>
        <dbReference type="EMBL" id="CAG8733291.1"/>
    </source>
</evidence>
<dbReference type="Gene3D" id="1.25.40.10">
    <property type="entry name" value="Tetratricopeptide repeat domain"/>
    <property type="match status" value="2"/>
</dbReference>
<dbReference type="Pfam" id="PF08238">
    <property type="entry name" value="Sel1"/>
    <property type="match status" value="5"/>
</dbReference>
<protein>
    <submittedName>
        <fullName evidence="2">2411_t:CDS:1</fullName>
    </submittedName>
</protein>
<name>A0A9N9NFM6_9GLOM</name>
<dbReference type="InterPro" id="IPR050767">
    <property type="entry name" value="Sel1_AlgK"/>
</dbReference>
<organism evidence="2 3">
    <name type="scientific">Funneliformis caledonium</name>
    <dbReference type="NCBI Taxonomy" id="1117310"/>
    <lineage>
        <taxon>Eukaryota</taxon>
        <taxon>Fungi</taxon>
        <taxon>Fungi incertae sedis</taxon>
        <taxon>Mucoromycota</taxon>
        <taxon>Glomeromycotina</taxon>
        <taxon>Glomeromycetes</taxon>
        <taxon>Glomerales</taxon>
        <taxon>Glomeraceae</taxon>
        <taxon>Funneliformis</taxon>
    </lineage>
</organism>
<dbReference type="Proteomes" id="UP000789570">
    <property type="component" value="Unassembled WGS sequence"/>
</dbReference>
<accession>A0A9N9NFM6</accession>
<comment type="similarity">
    <text evidence="1">Belongs to the sel-1 family.</text>
</comment>
<keyword evidence="3" id="KW-1185">Reference proteome</keyword>
<sequence>MSDGLLEYILVDFNRKLSTAYGIKAIEDIEPTMLKWIEFLETFKNINFSEVIQLMENHPNSQQRFSSLIGIFYQLVIKNKEKALFFYNSTTNLEPKDHVETCNTQNNQMLLTIYYENKIINKWNVLDNYGVSVDDAFDFKSEDGDPFALYNLADCYFYGKGTKVNVDKAFQIYLKSAERGIGTKKNEIRAFDGYRVSAERGNKDAQWMLGNCYEDGTGTDVNKEEAMECIWMEGNRGAQCYLGHCYQYGIGVDINEVSFGWYLRSAEGGYAEAFSHVGDCYLCGQGVDIDVVKAWEWTQGPLKEECWVQL</sequence>
<dbReference type="SUPFAM" id="SSF81901">
    <property type="entry name" value="HCP-like"/>
    <property type="match status" value="1"/>
</dbReference>
<evidence type="ECO:0000256" key="1">
    <source>
        <dbReference type="ARBA" id="ARBA00038101"/>
    </source>
</evidence>
<gene>
    <name evidence="2" type="ORF">FCALED_LOCUS15128</name>
</gene>
<dbReference type="OrthoDB" id="2384430at2759"/>
<dbReference type="AlphaFoldDB" id="A0A9N9NFM6"/>
<dbReference type="PANTHER" id="PTHR11102:SF160">
    <property type="entry name" value="ERAD-ASSOCIATED E3 UBIQUITIN-PROTEIN LIGASE COMPONENT HRD3"/>
    <property type="match status" value="1"/>
</dbReference>
<dbReference type="InterPro" id="IPR006597">
    <property type="entry name" value="Sel1-like"/>
</dbReference>
<proteinExistence type="inferred from homology"/>
<dbReference type="EMBL" id="CAJVPQ010012819">
    <property type="protein sequence ID" value="CAG8733291.1"/>
    <property type="molecule type" value="Genomic_DNA"/>
</dbReference>
<dbReference type="PANTHER" id="PTHR11102">
    <property type="entry name" value="SEL-1-LIKE PROTEIN"/>
    <property type="match status" value="1"/>
</dbReference>